<dbReference type="Pfam" id="PF00348">
    <property type="entry name" value="polyprenyl_synt"/>
    <property type="match status" value="1"/>
</dbReference>
<dbReference type="SFLD" id="SFLDS00005">
    <property type="entry name" value="Isoprenoid_Synthase_Type_I"/>
    <property type="match status" value="1"/>
</dbReference>
<evidence type="ECO:0000256" key="6">
    <source>
        <dbReference type="ARBA" id="ARBA00023229"/>
    </source>
</evidence>
<dbReference type="OrthoDB" id="1792811at2"/>
<dbReference type="Proteomes" id="UP000007488">
    <property type="component" value="Chromosome"/>
</dbReference>
<keyword evidence="3 7" id="KW-0808">Transferase</keyword>
<gene>
    <name evidence="8" type="ordered locus">Sgly_2721</name>
</gene>
<evidence type="ECO:0000256" key="7">
    <source>
        <dbReference type="RuleBase" id="RU004466"/>
    </source>
</evidence>
<dbReference type="InterPro" id="IPR008949">
    <property type="entry name" value="Isoprenoid_synthase_dom_sf"/>
</dbReference>
<keyword evidence="6" id="KW-0414">Isoprene biosynthesis</keyword>
<keyword evidence="5" id="KW-0460">Magnesium</keyword>
<dbReference type="GO" id="GO:0004659">
    <property type="term" value="F:prenyltransferase activity"/>
    <property type="evidence" value="ECO:0007669"/>
    <property type="project" value="InterPro"/>
</dbReference>
<dbReference type="PANTHER" id="PTHR43281">
    <property type="entry name" value="FARNESYL DIPHOSPHATE SYNTHASE"/>
    <property type="match status" value="1"/>
</dbReference>
<evidence type="ECO:0000256" key="1">
    <source>
        <dbReference type="ARBA" id="ARBA00001946"/>
    </source>
</evidence>
<reference evidence="8 9" key="1">
    <citation type="journal article" date="2011" name="Stand. Genomic Sci.">
        <title>Complete genome sequence of Syntrophobotulus glycolicus type strain (FlGlyR).</title>
        <authorList>
            <person name="Han C."/>
            <person name="Mwirichia R."/>
            <person name="Chertkov O."/>
            <person name="Held B."/>
            <person name="Lapidus A."/>
            <person name="Nolan M."/>
            <person name="Lucas S."/>
            <person name="Hammon N."/>
            <person name="Deshpande S."/>
            <person name="Cheng J.F."/>
            <person name="Tapia R."/>
            <person name="Goodwin L."/>
            <person name="Pitluck S."/>
            <person name="Huntemann M."/>
            <person name="Liolios K."/>
            <person name="Ivanova N."/>
            <person name="Pagani I."/>
            <person name="Mavromatis K."/>
            <person name="Ovchinikova G."/>
            <person name="Pati A."/>
            <person name="Chen A."/>
            <person name="Palaniappan K."/>
            <person name="Land M."/>
            <person name="Hauser L."/>
            <person name="Brambilla E.M."/>
            <person name="Rohde M."/>
            <person name="Spring S."/>
            <person name="Sikorski J."/>
            <person name="Goker M."/>
            <person name="Woyke T."/>
            <person name="Bristow J."/>
            <person name="Eisen J.A."/>
            <person name="Markowitz V."/>
            <person name="Hugenholtz P."/>
            <person name="Kyrpides N.C."/>
            <person name="Klenk H.P."/>
            <person name="Detter J.C."/>
        </authorList>
    </citation>
    <scope>NUCLEOTIDE SEQUENCE [LARGE SCALE GENOMIC DNA]</scope>
    <source>
        <strain evidence="9">DSM 8271 / FlGlyR</strain>
    </source>
</reference>
<keyword evidence="4" id="KW-0479">Metal-binding</keyword>
<dbReference type="Gene3D" id="1.10.600.10">
    <property type="entry name" value="Farnesyl Diphosphate Synthase"/>
    <property type="match status" value="1"/>
</dbReference>
<accession>F0SXT3</accession>
<dbReference type="SUPFAM" id="SSF48576">
    <property type="entry name" value="Terpenoid synthases"/>
    <property type="match status" value="1"/>
</dbReference>
<comment type="similarity">
    <text evidence="2 7">Belongs to the FPP/GGPP synthase family.</text>
</comment>
<dbReference type="GO" id="GO:0008299">
    <property type="term" value="P:isoprenoid biosynthetic process"/>
    <property type="evidence" value="ECO:0007669"/>
    <property type="project" value="UniProtKB-KW"/>
</dbReference>
<dbReference type="CDD" id="cd00867">
    <property type="entry name" value="Trans_IPPS"/>
    <property type="match status" value="1"/>
</dbReference>
<dbReference type="GO" id="GO:0046872">
    <property type="term" value="F:metal ion binding"/>
    <property type="evidence" value="ECO:0007669"/>
    <property type="project" value="UniProtKB-KW"/>
</dbReference>
<dbReference type="EMBL" id="CP002547">
    <property type="protein sequence ID" value="ADY56994.1"/>
    <property type="molecule type" value="Genomic_DNA"/>
</dbReference>
<dbReference type="KEGG" id="sgy:Sgly_2721"/>
<evidence type="ECO:0000313" key="8">
    <source>
        <dbReference type="EMBL" id="ADY56994.1"/>
    </source>
</evidence>
<dbReference type="AlphaFoldDB" id="F0SXT3"/>
<comment type="cofactor">
    <cofactor evidence="1">
        <name>Mg(2+)</name>
        <dbReference type="ChEBI" id="CHEBI:18420"/>
    </cofactor>
</comment>
<organism evidence="8 9">
    <name type="scientific">Syntrophobotulus glycolicus (strain DSM 8271 / FlGlyR)</name>
    <dbReference type="NCBI Taxonomy" id="645991"/>
    <lineage>
        <taxon>Bacteria</taxon>
        <taxon>Bacillati</taxon>
        <taxon>Bacillota</taxon>
        <taxon>Clostridia</taxon>
        <taxon>Eubacteriales</taxon>
        <taxon>Desulfitobacteriaceae</taxon>
        <taxon>Syntrophobotulus</taxon>
    </lineage>
</organism>
<evidence type="ECO:0000256" key="4">
    <source>
        <dbReference type="ARBA" id="ARBA00022723"/>
    </source>
</evidence>
<name>F0SXT3_SYNGF</name>
<dbReference type="InterPro" id="IPR000092">
    <property type="entry name" value="Polyprenyl_synt"/>
</dbReference>
<dbReference type="PANTHER" id="PTHR43281:SF1">
    <property type="entry name" value="FARNESYL DIPHOSPHATE SYNTHASE"/>
    <property type="match status" value="1"/>
</dbReference>
<dbReference type="HOGENOM" id="CLU_079583_0_0_9"/>
<evidence type="ECO:0000313" key="9">
    <source>
        <dbReference type="Proteomes" id="UP000007488"/>
    </source>
</evidence>
<sequence>MTLLHNEIISVEIDDILTEAGLGQEMLQLITSSFEAELKKKEPYKWAHLVLMNCECVSGKSEIALSGAIAMEFIALAADIFDDIQDQDNDEMPWRKIPTASAINLALCLLMLGYQSVARIKDRSLAIQICSIFNCMGIRASVGQYQEVLYGISEQIELDQYFELIRQKSGSLTAAACKIGGVMGRAPESIVLKLEEFGANYGIMNQISNDLNDFTNLSKKKDFLDNKKTLPYIYLQTVLQDKKARDFNELLKEKCKKKEVQELLEKIVIDEGVVHYCTVMYELFRQKSLEIIQSVPASGKRKRKMIKLVEESV</sequence>
<evidence type="ECO:0000256" key="3">
    <source>
        <dbReference type="ARBA" id="ARBA00022679"/>
    </source>
</evidence>
<keyword evidence="9" id="KW-1185">Reference proteome</keyword>
<evidence type="ECO:0000256" key="5">
    <source>
        <dbReference type="ARBA" id="ARBA00022842"/>
    </source>
</evidence>
<dbReference type="InterPro" id="IPR033965">
    <property type="entry name" value="ComQ"/>
</dbReference>
<proteinExistence type="inferred from homology"/>
<reference evidence="9" key="2">
    <citation type="submission" date="2011-02" db="EMBL/GenBank/DDBJ databases">
        <title>The complete genome of Syntrophobotulus glycolicus DSM 8271.</title>
        <authorList>
            <person name="Lucas S."/>
            <person name="Copeland A."/>
            <person name="Lapidus A."/>
            <person name="Bruce D."/>
            <person name="Goodwin L."/>
            <person name="Pitluck S."/>
            <person name="Kyrpides N."/>
            <person name="Mavromatis K."/>
            <person name="Pagani I."/>
            <person name="Ivanova N."/>
            <person name="Mikhailova N."/>
            <person name="Chertkov O."/>
            <person name="Held B."/>
            <person name="Detter J.C."/>
            <person name="Tapia R."/>
            <person name="Han C."/>
            <person name="Land M."/>
            <person name="Hauser L."/>
            <person name="Markowitz V."/>
            <person name="Cheng J.-F."/>
            <person name="Hugenholtz P."/>
            <person name="Woyke T."/>
            <person name="Wu D."/>
            <person name="Spring S."/>
            <person name="Schroeder M."/>
            <person name="Brambilla E."/>
            <person name="Klenk H.-P."/>
            <person name="Eisen J.A."/>
        </authorList>
    </citation>
    <scope>NUCLEOTIDE SEQUENCE [LARGE SCALE GENOMIC DNA]</scope>
    <source>
        <strain evidence="9">DSM 8271 / FlGlyR</strain>
    </source>
</reference>
<dbReference type="SFLD" id="SFLDG01211">
    <property type="entry name" value="Competence_Regulatory_Protein"/>
    <property type="match status" value="1"/>
</dbReference>
<evidence type="ECO:0000256" key="2">
    <source>
        <dbReference type="ARBA" id="ARBA00006706"/>
    </source>
</evidence>
<dbReference type="eggNOG" id="COG0142">
    <property type="taxonomic scope" value="Bacteria"/>
</dbReference>
<dbReference type="STRING" id="645991.Sgly_2721"/>
<dbReference type="RefSeq" id="WP_013625814.1">
    <property type="nucleotide sequence ID" value="NC_015172.1"/>
</dbReference>
<protein>
    <submittedName>
        <fullName evidence="8">Polyprenyl synthetase</fullName>
    </submittedName>
</protein>